<dbReference type="Proteomes" id="UP000794436">
    <property type="component" value="Unassembled WGS sequence"/>
</dbReference>
<keyword evidence="3" id="KW-1185">Reference proteome</keyword>
<dbReference type="EMBL" id="SPLM01000073">
    <property type="protein sequence ID" value="TMW62566.1"/>
    <property type="molecule type" value="Genomic_DNA"/>
</dbReference>
<proteinExistence type="predicted"/>
<comment type="caution">
    <text evidence="2">The sequence shown here is derived from an EMBL/GenBank/DDBJ whole genome shotgun (WGS) entry which is preliminary data.</text>
</comment>
<dbReference type="AlphaFoldDB" id="A0A8K1FHC4"/>
<feature type="domain" description="N-acetyltransferase" evidence="1">
    <location>
        <begin position="4"/>
        <end position="176"/>
    </location>
</feature>
<reference evidence="2" key="1">
    <citation type="submission" date="2019-03" db="EMBL/GenBank/DDBJ databases">
        <title>Long read genome sequence of the mycoparasitic Pythium oligandrum ATCC 38472 isolated from sugarbeet rhizosphere.</title>
        <authorList>
            <person name="Gaulin E."/>
        </authorList>
    </citation>
    <scope>NUCLEOTIDE SEQUENCE</scope>
    <source>
        <strain evidence="2">ATCC 38472_TT</strain>
    </source>
</reference>
<evidence type="ECO:0000313" key="2">
    <source>
        <dbReference type="EMBL" id="TMW62566.1"/>
    </source>
</evidence>
<name>A0A8K1FHC4_PYTOL</name>
<dbReference type="GO" id="GO:0016747">
    <property type="term" value="F:acyltransferase activity, transferring groups other than amino-acyl groups"/>
    <property type="evidence" value="ECO:0007669"/>
    <property type="project" value="InterPro"/>
</dbReference>
<dbReference type="Pfam" id="PF00583">
    <property type="entry name" value="Acetyltransf_1"/>
    <property type="match status" value="1"/>
</dbReference>
<sequence>MSQFTLRIASPAEAETLSAISSKTFFETFEDVYSAEDMQTFLSTACSVDKLRQEMEDPRMYTVFVYTKDDQVNPCGYGMVHDCTVRTGDDGVPEDYVQLKRLYLLKAVHGKGAARIVMDHMMEYMHAKQRKVIWLGVWEHNLRAQKFYEKYNFEETGEHVFMVGATKDRDLLFTLKQ</sequence>
<dbReference type="InterPro" id="IPR000182">
    <property type="entry name" value="GNAT_dom"/>
</dbReference>
<gene>
    <name evidence="2" type="ORF">Poli38472_005184</name>
</gene>
<dbReference type="PROSITE" id="PS51186">
    <property type="entry name" value="GNAT"/>
    <property type="match status" value="1"/>
</dbReference>
<evidence type="ECO:0000313" key="3">
    <source>
        <dbReference type="Proteomes" id="UP000794436"/>
    </source>
</evidence>
<dbReference type="SUPFAM" id="SSF55729">
    <property type="entry name" value="Acyl-CoA N-acyltransferases (Nat)"/>
    <property type="match status" value="1"/>
</dbReference>
<protein>
    <recommendedName>
        <fullName evidence="1">N-acetyltransferase domain-containing protein</fullName>
    </recommendedName>
</protein>
<dbReference type="Gene3D" id="3.40.630.30">
    <property type="match status" value="1"/>
</dbReference>
<organism evidence="2 3">
    <name type="scientific">Pythium oligandrum</name>
    <name type="common">Mycoparasitic fungus</name>
    <dbReference type="NCBI Taxonomy" id="41045"/>
    <lineage>
        <taxon>Eukaryota</taxon>
        <taxon>Sar</taxon>
        <taxon>Stramenopiles</taxon>
        <taxon>Oomycota</taxon>
        <taxon>Peronosporomycetes</taxon>
        <taxon>Pythiales</taxon>
        <taxon>Pythiaceae</taxon>
        <taxon>Pythium</taxon>
    </lineage>
</organism>
<dbReference type="OrthoDB" id="2155027at2759"/>
<dbReference type="CDD" id="cd04301">
    <property type="entry name" value="NAT_SF"/>
    <property type="match status" value="1"/>
</dbReference>
<dbReference type="InterPro" id="IPR016181">
    <property type="entry name" value="Acyl_CoA_acyltransferase"/>
</dbReference>
<evidence type="ECO:0000259" key="1">
    <source>
        <dbReference type="PROSITE" id="PS51186"/>
    </source>
</evidence>
<accession>A0A8K1FHC4</accession>